<keyword evidence="5" id="KW-0804">Transcription</keyword>
<evidence type="ECO:0000256" key="6">
    <source>
        <dbReference type="ARBA" id="ARBA00023242"/>
    </source>
</evidence>
<dbReference type="GO" id="GO:0005634">
    <property type="term" value="C:nucleus"/>
    <property type="evidence" value="ECO:0007669"/>
    <property type="project" value="UniProtKB-SubCell"/>
</dbReference>
<dbReference type="InterPro" id="IPR022042">
    <property type="entry name" value="snRNA-activating_su3"/>
</dbReference>
<organism evidence="7 8">
    <name type="scientific">Cinchona calisaya</name>
    <dbReference type="NCBI Taxonomy" id="153742"/>
    <lineage>
        <taxon>Eukaryota</taxon>
        <taxon>Viridiplantae</taxon>
        <taxon>Streptophyta</taxon>
        <taxon>Embryophyta</taxon>
        <taxon>Tracheophyta</taxon>
        <taxon>Spermatophyta</taxon>
        <taxon>Magnoliopsida</taxon>
        <taxon>eudicotyledons</taxon>
        <taxon>Gunneridae</taxon>
        <taxon>Pentapetalae</taxon>
        <taxon>asterids</taxon>
        <taxon>lamiids</taxon>
        <taxon>Gentianales</taxon>
        <taxon>Rubiaceae</taxon>
        <taxon>Cinchonoideae</taxon>
        <taxon>Cinchoneae</taxon>
        <taxon>Cinchona</taxon>
    </lineage>
</organism>
<dbReference type="EMBL" id="JBJUIK010000002">
    <property type="protein sequence ID" value="KAL3534744.1"/>
    <property type="molecule type" value="Genomic_DNA"/>
</dbReference>
<evidence type="ECO:0000256" key="2">
    <source>
        <dbReference type="ARBA" id="ARBA00010410"/>
    </source>
</evidence>
<keyword evidence="3" id="KW-0805">Transcription regulation</keyword>
<evidence type="ECO:0000313" key="8">
    <source>
        <dbReference type="Proteomes" id="UP001630127"/>
    </source>
</evidence>
<comment type="caution">
    <text evidence="7">The sequence shown here is derived from an EMBL/GenBank/DDBJ whole genome shotgun (WGS) entry which is preliminary data.</text>
</comment>
<keyword evidence="6" id="KW-0539">Nucleus</keyword>
<dbReference type="Proteomes" id="UP001630127">
    <property type="component" value="Unassembled WGS sequence"/>
</dbReference>
<keyword evidence="4" id="KW-0238">DNA-binding</keyword>
<evidence type="ECO:0000256" key="1">
    <source>
        <dbReference type="ARBA" id="ARBA00004123"/>
    </source>
</evidence>
<name>A0ABD3AUA1_9GENT</name>
<evidence type="ECO:0000313" key="7">
    <source>
        <dbReference type="EMBL" id="KAL3534744.1"/>
    </source>
</evidence>
<comment type="subcellular location">
    <subcellularLocation>
        <location evidence="1">Nucleus</location>
    </subcellularLocation>
</comment>
<reference evidence="7 8" key="1">
    <citation type="submission" date="2024-11" db="EMBL/GenBank/DDBJ databases">
        <title>A near-complete genome assembly of Cinchona calisaya.</title>
        <authorList>
            <person name="Lian D.C."/>
            <person name="Zhao X.W."/>
            <person name="Wei L."/>
        </authorList>
    </citation>
    <scope>NUCLEOTIDE SEQUENCE [LARGE SCALE GENOMIC DNA]</scope>
    <source>
        <tissue evidence="7">Nenye</tissue>
    </source>
</reference>
<dbReference type="PANTHER" id="PTHR13421">
    <property type="entry name" value="SNRNA-ACTIVATING PROTEIN COMPLEX SUBUNIT 3"/>
    <property type="match status" value="1"/>
</dbReference>
<dbReference type="AlphaFoldDB" id="A0ABD3AUA1"/>
<proteinExistence type="inferred from homology"/>
<sequence length="129" mass="15005">MTLYIFAYFVENLDYHNLLIRDLPLYFQEGYVAKVQELASIKQKQDEDKTAARLHSFNGSCRNQCATSSQLKNEKMISLKSTSISAKVRSCNATEYVPVHFPEVILCLEVYHNRRTCLKVKYNPIMYLN</sequence>
<keyword evidence="8" id="KW-1185">Reference proteome</keyword>
<comment type="similarity">
    <text evidence="2">Belongs to the SNAPC3/SRD2 family.</text>
</comment>
<evidence type="ECO:0000256" key="4">
    <source>
        <dbReference type="ARBA" id="ARBA00023125"/>
    </source>
</evidence>
<evidence type="ECO:0000256" key="5">
    <source>
        <dbReference type="ARBA" id="ARBA00023163"/>
    </source>
</evidence>
<accession>A0ABD3AUA1</accession>
<gene>
    <name evidence="7" type="ORF">ACH5RR_003205</name>
</gene>
<dbReference type="GO" id="GO:0003677">
    <property type="term" value="F:DNA binding"/>
    <property type="evidence" value="ECO:0007669"/>
    <property type="project" value="UniProtKB-KW"/>
</dbReference>
<dbReference type="PANTHER" id="PTHR13421:SF16">
    <property type="entry name" value="SNRNA-ACTIVATING PROTEIN COMPLEX SUBUNIT 3"/>
    <property type="match status" value="1"/>
</dbReference>
<evidence type="ECO:0000256" key="3">
    <source>
        <dbReference type="ARBA" id="ARBA00023015"/>
    </source>
</evidence>
<protein>
    <submittedName>
        <fullName evidence="7">Uncharacterized protein</fullName>
    </submittedName>
</protein>